<sequence length="276" mass="29728">MLNFSSAWFTIIVILALLRGLVEGSTDNNPVVNPCAMLGLLQVRDAITIAIGLAGDISVWYNHSNVELNLLSPCSAQLAAQLPTRSDGTPKARVAIFRPMLEQLTLLRINNASYVQLLTDFPGNASLIVYAGVNSTIVSKPRSFLVPYGRVPEFNLILQFENGNLTHLLWENENCASCGANSPACVQGSCATAESICQNATSSNATDTTTDDSSPCRLGINIAFSGTDKNNRLLETWYQVSQVQKFSLSNLFLNAKTALLSGLDQTVQNVDQLIGG</sequence>
<evidence type="ECO:0000313" key="2">
    <source>
        <dbReference type="Proteomes" id="UP001162992"/>
    </source>
</evidence>
<dbReference type="EMBL" id="CM055104">
    <property type="protein sequence ID" value="KAJ7533412.1"/>
    <property type="molecule type" value="Genomic_DNA"/>
</dbReference>
<accession>A0ACC2BUF0</accession>
<protein>
    <submittedName>
        <fullName evidence="1">Uncharacterized protein</fullName>
    </submittedName>
</protein>
<proteinExistence type="predicted"/>
<comment type="caution">
    <text evidence="1">The sequence shown here is derived from an EMBL/GenBank/DDBJ whole genome shotgun (WGS) entry which is preliminary data.</text>
</comment>
<dbReference type="Proteomes" id="UP001162992">
    <property type="component" value="Chromosome 13"/>
</dbReference>
<gene>
    <name evidence="1" type="ORF">O6H91_13G047500</name>
</gene>
<keyword evidence="2" id="KW-1185">Reference proteome</keyword>
<name>A0ACC2BUF0_DIPCM</name>
<organism evidence="1 2">
    <name type="scientific">Diphasiastrum complanatum</name>
    <name type="common">Issler's clubmoss</name>
    <name type="synonym">Lycopodium complanatum</name>
    <dbReference type="NCBI Taxonomy" id="34168"/>
    <lineage>
        <taxon>Eukaryota</taxon>
        <taxon>Viridiplantae</taxon>
        <taxon>Streptophyta</taxon>
        <taxon>Embryophyta</taxon>
        <taxon>Tracheophyta</taxon>
        <taxon>Lycopodiopsida</taxon>
        <taxon>Lycopodiales</taxon>
        <taxon>Lycopodiaceae</taxon>
        <taxon>Lycopodioideae</taxon>
        <taxon>Diphasiastrum</taxon>
    </lineage>
</organism>
<reference evidence="2" key="1">
    <citation type="journal article" date="2024" name="Proc. Natl. Acad. Sci. U.S.A.">
        <title>Extraordinary preservation of gene collinearity over three hundred million years revealed in homosporous lycophytes.</title>
        <authorList>
            <person name="Li C."/>
            <person name="Wickell D."/>
            <person name="Kuo L.Y."/>
            <person name="Chen X."/>
            <person name="Nie B."/>
            <person name="Liao X."/>
            <person name="Peng D."/>
            <person name="Ji J."/>
            <person name="Jenkins J."/>
            <person name="Williams M."/>
            <person name="Shu S."/>
            <person name="Plott C."/>
            <person name="Barry K."/>
            <person name="Rajasekar S."/>
            <person name="Grimwood J."/>
            <person name="Han X."/>
            <person name="Sun S."/>
            <person name="Hou Z."/>
            <person name="He W."/>
            <person name="Dai G."/>
            <person name="Sun C."/>
            <person name="Schmutz J."/>
            <person name="Leebens-Mack J.H."/>
            <person name="Li F.W."/>
            <person name="Wang L."/>
        </authorList>
    </citation>
    <scope>NUCLEOTIDE SEQUENCE [LARGE SCALE GENOMIC DNA]</scope>
    <source>
        <strain evidence="2">cv. PW_Plant_1</strain>
    </source>
</reference>
<evidence type="ECO:0000313" key="1">
    <source>
        <dbReference type="EMBL" id="KAJ7533412.1"/>
    </source>
</evidence>